<protein>
    <submittedName>
        <fullName evidence="1">Uncharacterized protein</fullName>
    </submittedName>
</protein>
<keyword evidence="2" id="KW-1185">Reference proteome</keyword>
<gene>
    <name evidence="1" type="ORF">XYCOK13_40570</name>
</gene>
<evidence type="ECO:0000313" key="2">
    <source>
        <dbReference type="Proteomes" id="UP000677918"/>
    </source>
</evidence>
<accession>A0A8J4H5B8</accession>
<evidence type="ECO:0000313" key="1">
    <source>
        <dbReference type="EMBL" id="GIQ71233.1"/>
    </source>
</evidence>
<dbReference type="Proteomes" id="UP000677918">
    <property type="component" value="Unassembled WGS sequence"/>
</dbReference>
<name>A0A8J4H5B8_9BACL</name>
<dbReference type="AlphaFoldDB" id="A0A8J4H5B8"/>
<organism evidence="1 2">
    <name type="scientific">Xylanibacillus composti</name>
    <dbReference type="NCBI Taxonomy" id="1572762"/>
    <lineage>
        <taxon>Bacteria</taxon>
        <taxon>Bacillati</taxon>
        <taxon>Bacillota</taxon>
        <taxon>Bacilli</taxon>
        <taxon>Bacillales</taxon>
        <taxon>Paenibacillaceae</taxon>
        <taxon>Xylanibacillus</taxon>
    </lineage>
</organism>
<proteinExistence type="predicted"/>
<dbReference type="RefSeq" id="WP_213414033.1">
    <property type="nucleotide sequence ID" value="NZ_BOVK01000074.1"/>
</dbReference>
<sequence>MLGLLFTDKECRELDYMLRKELDEMLLDLRDQRIDETMRAAIASRYKIIFRMYARLASPKELSRYALKKGYPSRGQA</sequence>
<comment type="caution">
    <text evidence="1">The sequence shown here is derived from an EMBL/GenBank/DDBJ whole genome shotgun (WGS) entry which is preliminary data.</text>
</comment>
<dbReference type="EMBL" id="BOVK01000074">
    <property type="protein sequence ID" value="GIQ71233.1"/>
    <property type="molecule type" value="Genomic_DNA"/>
</dbReference>
<reference evidence="1" key="1">
    <citation type="submission" date="2021-04" db="EMBL/GenBank/DDBJ databases">
        <title>Draft genome sequence of Xylanibacillus composti strain K13.</title>
        <authorList>
            <person name="Uke A."/>
            <person name="Chhe C."/>
            <person name="Baramee S."/>
            <person name="Kosugi A."/>
        </authorList>
    </citation>
    <scope>NUCLEOTIDE SEQUENCE</scope>
    <source>
        <strain evidence="1">K13</strain>
    </source>
</reference>